<dbReference type="EC" id="5.99.1.4" evidence="1"/>
<protein>
    <recommendedName>
        <fullName evidence="1">2-hydroxychromene-2-carboxylate isomerase</fullName>
        <ecNumber evidence="1">5.99.1.4</ecNumber>
    </recommendedName>
</protein>
<sequence length="197" mass="21551">MSKTVEFYFDLGSPASYLAWTQLPALCARHGAALVYRPMLLGAVFQATGNASPAMIPAKGRYMSIDLGRYARRYDVPFGLPPGFPVNTLTLMRGTLGTQLRAPAQFDALLAVLFKGLWEHRRNLSDAAVLDETLRQAGFDLAAFHALAADGEVKAELKRVTEEAVARGVFGAPTCFVDGEMFFGQDRLDFVEEALSR</sequence>
<evidence type="ECO:0000256" key="1">
    <source>
        <dbReference type="PIRNR" id="PIRNR006386"/>
    </source>
</evidence>
<dbReference type="GO" id="GO:0004364">
    <property type="term" value="F:glutathione transferase activity"/>
    <property type="evidence" value="ECO:0007669"/>
    <property type="project" value="TreeGrafter"/>
</dbReference>
<reference evidence="5" key="3">
    <citation type="submission" date="2021-06" db="EMBL/GenBank/DDBJ databases">
        <title>Updating the genus Pseudomonas: Description of 43 new species and partition of the Pseudomonas putida group.</title>
        <authorList>
            <person name="Girard L."/>
            <person name="Lood C."/>
            <person name="Vandamme P."/>
            <person name="Rokni-Zadeh H."/>
            <person name="Van Noort V."/>
            <person name="Hofte M."/>
            <person name="Lavigne R."/>
            <person name="De Mot R."/>
        </authorList>
    </citation>
    <scope>NUCLEOTIDE SEQUENCE</scope>
    <source>
        <strain evidence="5">RW4S2</strain>
    </source>
</reference>
<dbReference type="GO" id="GO:1901170">
    <property type="term" value="P:naphthalene catabolic process"/>
    <property type="evidence" value="ECO:0007669"/>
    <property type="project" value="InterPro"/>
</dbReference>
<dbReference type="CDD" id="cd03022">
    <property type="entry name" value="DsbA_HCCA_Iso"/>
    <property type="match status" value="1"/>
</dbReference>
<proteinExistence type="inferred from homology"/>
<reference evidence="4 6" key="1">
    <citation type="journal article" date="2020" name="Microorganisms">
        <title>Reliable Identification of Environmental Pseudomonas Isolates Using the rpoD Gene.</title>
        <authorList>
            <consortium name="The Broad Institute Genome Sequencing Platform"/>
            <person name="Girard L."/>
            <person name="Lood C."/>
            <person name="Rokni-Zadeh H."/>
            <person name="van Noort V."/>
            <person name="Lavigne R."/>
            <person name="De Mot R."/>
        </authorList>
    </citation>
    <scope>NUCLEOTIDE SEQUENCE</scope>
    <source>
        <strain evidence="4 6">RW4S2</strain>
    </source>
</reference>
<evidence type="ECO:0000313" key="5">
    <source>
        <dbReference type="EMBL" id="MBV4544141.1"/>
    </source>
</evidence>
<comment type="similarity">
    <text evidence="1">Belongs to the GST superfamily. NadH family.</text>
</comment>
<comment type="catalytic activity">
    <reaction evidence="1">
        <text>2-hydroxychromene-2-carboxylate = (3E)-4-(2-hydroxyphenyl)-2-oxobut-3-enoate</text>
        <dbReference type="Rhea" id="RHEA:27401"/>
        <dbReference type="ChEBI" id="CHEBI:59350"/>
        <dbReference type="ChEBI" id="CHEBI:59353"/>
        <dbReference type="EC" id="5.99.1.4"/>
    </reaction>
</comment>
<comment type="caution">
    <text evidence="4">The sequence shown here is derived from an EMBL/GenBank/DDBJ whole genome shotgun (WGS) entry which is preliminary data.</text>
</comment>
<dbReference type="PANTHER" id="PTHR42943">
    <property type="entry name" value="GLUTATHIONE S-TRANSFERASE KAPPA"/>
    <property type="match status" value="1"/>
</dbReference>
<feature type="active site" description="Nucleophile" evidence="2">
    <location>
        <position position="13"/>
    </location>
</feature>
<dbReference type="AlphaFoldDB" id="A0A923GNE8"/>
<feature type="domain" description="DSBA-like thioredoxin" evidence="3">
    <location>
        <begin position="4"/>
        <end position="195"/>
    </location>
</feature>
<dbReference type="InterPro" id="IPR044087">
    <property type="entry name" value="NahD-like"/>
</dbReference>
<reference evidence="4" key="2">
    <citation type="submission" date="2020-07" db="EMBL/GenBank/DDBJ databases">
        <authorList>
            <person name="Lood C."/>
            <person name="Girard L."/>
        </authorList>
    </citation>
    <scope>NUCLEOTIDE SEQUENCE</scope>
    <source>
        <strain evidence="4">RW4S2</strain>
    </source>
</reference>
<dbReference type="RefSeq" id="WP_186604545.1">
    <property type="nucleotide sequence ID" value="NZ_JABWRP020000027.1"/>
</dbReference>
<organism evidence="4">
    <name type="scientific">Pseudomonas vlassakiae</name>
    <dbReference type="NCBI Taxonomy" id="485888"/>
    <lineage>
        <taxon>Bacteria</taxon>
        <taxon>Pseudomonadati</taxon>
        <taxon>Pseudomonadota</taxon>
        <taxon>Gammaproteobacteria</taxon>
        <taxon>Pseudomonadales</taxon>
        <taxon>Pseudomonadaceae</taxon>
        <taxon>Pseudomonas</taxon>
    </lineage>
</organism>
<dbReference type="SUPFAM" id="SSF52833">
    <property type="entry name" value="Thioredoxin-like"/>
    <property type="match status" value="1"/>
</dbReference>
<dbReference type="EMBL" id="JABWRP010000030">
    <property type="protein sequence ID" value="MBC3473557.1"/>
    <property type="molecule type" value="Genomic_DNA"/>
</dbReference>
<dbReference type="Proteomes" id="UP000628137">
    <property type="component" value="Unassembled WGS sequence"/>
</dbReference>
<dbReference type="GO" id="GO:0018845">
    <property type="term" value="F:2-hydroxychromene-2-carboxylate isomerase activity"/>
    <property type="evidence" value="ECO:0007669"/>
    <property type="project" value="UniProtKB-UniRule"/>
</dbReference>
<dbReference type="InterPro" id="IPR036249">
    <property type="entry name" value="Thioredoxin-like_sf"/>
</dbReference>
<gene>
    <name evidence="5" type="ORF">HU738_024105</name>
    <name evidence="4" type="ORF">HU738_23640</name>
</gene>
<evidence type="ECO:0000259" key="3">
    <source>
        <dbReference type="Pfam" id="PF01323"/>
    </source>
</evidence>
<dbReference type="EMBL" id="JABWRP020000027">
    <property type="protein sequence ID" value="MBV4544141.1"/>
    <property type="molecule type" value="Genomic_DNA"/>
</dbReference>
<evidence type="ECO:0000256" key="2">
    <source>
        <dbReference type="PIRSR" id="PIRSR006386-1"/>
    </source>
</evidence>
<name>A0A923GNE8_9PSED</name>
<accession>A0A923GNE8</accession>
<evidence type="ECO:0000313" key="4">
    <source>
        <dbReference type="EMBL" id="MBC3473557.1"/>
    </source>
</evidence>
<keyword evidence="1 4" id="KW-0413">Isomerase</keyword>
<dbReference type="GO" id="GO:0006749">
    <property type="term" value="P:glutathione metabolic process"/>
    <property type="evidence" value="ECO:0007669"/>
    <property type="project" value="TreeGrafter"/>
</dbReference>
<evidence type="ECO:0000313" key="6">
    <source>
        <dbReference type="Proteomes" id="UP000628137"/>
    </source>
</evidence>
<dbReference type="PIRSF" id="PIRSF006386">
    <property type="entry name" value="HCCAis_GSTk"/>
    <property type="match status" value="1"/>
</dbReference>
<dbReference type="PANTHER" id="PTHR42943:SF2">
    <property type="entry name" value="GLUTATHIONE S-TRANSFERASE KAPPA 1"/>
    <property type="match status" value="1"/>
</dbReference>
<dbReference type="Pfam" id="PF01323">
    <property type="entry name" value="DSBA"/>
    <property type="match status" value="1"/>
</dbReference>
<dbReference type="InterPro" id="IPR014440">
    <property type="entry name" value="HCCAis_GSTk"/>
</dbReference>
<dbReference type="Gene3D" id="3.40.30.10">
    <property type="entry name" value="Glutaredoxin"/>
    <property type="match status" value="1"/>
</dbReference>
<dbReference type="InterPro" id="IPR051924">
    <property type="entry name" value="GST_Kappa/NadH"/>
</dbReference>
<keyword evidence="6" id="KW-1185">Reference proteome</keyword>
<dbReference type="InterPro" id="IPR001853">
    <property type="entry name" value="DSBA-like_thioredoxin_dom"/>
</dbReference>
<dbReference type="GO" id="GO:0004602">
    <property type="term" value="F:glutathione peroxidase activity"/>
    <property type="evidence" value="ECO:0007669"/>
    <property type="project" value="TreeGrafter"/>
</dbReference>